<reference evidence="2 3" key="1">
    <citation type="submission" date="2023-03" db="EMBL/GenBank/DDBJ databases">
        <title>Thalassotalea loyana LMG 22536T draft genome sequence.</title>
        <authorList>
            <person name="Sawabe T."/>
        </authorList>
    </citation>
    <scope>NUCLEOTIDE SEQUENCE [LARGE SCALE GENOMIC DNA]</scope>
    <source>
        <strain evidence="2 3">LMG 22536</strain>
    </source>
</reference>
<sequence length="160" mass="17729">MNKSNNNKDNIKAASAAAHAVEVFDDEIAENVLLDCLDPVNKTVANKTEQYVNNKLNVNESWRLARCCLYTTTISSIMLVLGYLLAVVFESFIAVNGKLAPNQLTFLNYSVKAIAVIAFVLIAKAYARMSDKALGYSGFIFAFALFLLFSQMNSFEKAFM</sequence>
<dbReference type="EMBL" id="BSSV01000008">
    <property type="protein sequence ID" value="GLX86954.1"/>
    <property type="molecule type" value="Genomic_DNA"/>
</dbReference>
<accession>A0ABQ6HG58</accession>
<name>A0ABQ6HG58_9GAMM</name>
<feature type="transmembrane region" description="Helical" evidence="1">
    <location>
        <begin position="134"/>
        <end position="152"/>
    </location>
</feature>
<keyword evidence="1" id="KW-0472">Membrane</keyword>
<keyword evidence="3" id="KW-1185">Reference proteome</keyword>
<gene>
    <name evidence="2" type="ORF">tloyanaT_32070</name>
</gene>
<protein>
    <submittedName>
        <fullName evidence="2">Uncharacterized protein</fullName>
    </submittedName>
</protein>
<dbReference type="RefSeq" id="WP_284300511.1">
    <property type="nucleotide sequence ID" value="NZ_BSSV01000008.1"/>
</dbReference>
<proteinExistence type="predicted"/>
<comment type="caution">
    <text evidence="2">The sequence shown here is derived from an EMBL/GenBank/DDBJ whole genome shotgun (WGS) entry which is preliminary data.</text>
</comment>
<dbReference type="Proteomes" id="UP001157134">
    <property type="component" value="Unassembled WGS sequence"/>
</dbReference>
<feature type="transmembrane region" description="Helical" evidence="1">
    <location>
        <begin position="109"/>
        <end position="127"/>
    </location>
</feature>
<keyword evidence="1" id="KW-0812">Transmembrane</keyword>
<organism evidence="2 3">
    <name type="scientific">Thalassotalea loyana</name>
    <dbReference type="NCBI Taxonomy" id="280483"/>
    <lineage>
        <taxon>Bacteria</taxon>
        <taxon>Pseudomonadati</taxon>
        <taxon>Pseudomonadota</taxon>
        <taxon>Gammaproteobacteria</taxon>
        <taxon>Alteromonadales</taxon>
        <taxon>Colwelliaceae</taxon>
        <taxon>Thalassotalea</taxon>
    </lineage>
</organism>
<evidence type="ECO:0000313" key="3">
    <source>
        <dbReference type="Proteomes" id="UP001157134"/>
    </source>
</evidence>
<evidence type="ECO:0000313" key="2">
    <source>
        <dbReference type="EMBL" id="GLX86954.1"/>
    </source>
</evidence>
<evidence type="ECO:0000256" key="1">
    <source>
        <dbReference type="SAM" id="Phobius"/>
    </source>
</evidence>
<feature type="transmembrane region" description="Helical" evidence="1">
    <location>
        <begin position="67"/>
        <end position="89"/>
    </location>
</feature>
<keyword evidence="1" id="KW-1133">Transmembrane helix</keyword>